<sequence>MFIIEKIIFAFSVLGTWFVFLIGGWQLLLTILVVFMVIDIATGIIKALIQRKLNSKIGYTGFLKKAAIMLVIILANWLDMLTISDVPVFKTIAIYFYIGMEGLSILENLNQIGVPIPKAIIKYIDQLAKEEKPTKKKE</sequence>
<feature type="transmembrane region" description="Helical" evidence="6">
    <location>
        <begin position="7"/>
        <end position="25"/>
    </location>
</feature>
<evidence type="ECO:0000256" key="4">
    <source>
        <dbReference type="ARBA" id="ARBA00023136"/>
    </source>
</evidence>
<evidence type="ECO:0000256" key="2">
    <source>
        <dbReference type="ARBA" id="ARBA00022692"/>
    </source>
</evidence>
<proteinExistence type="inferred from homology"/>
<dbReference type="NCBIfam" id="TIGR01593">
    <property type="entry name" value="holin_tox_secr"/>
    <property type="match status" value="1"/>
</dbReference>
<dbReference type="Proteomes" id="UP001596170">
    <property type="component" value="Unassembled WGS sequence"/>
</dbReference>
<evidence type="ECO:0000256" key="1">
    <source>
        <dbReference type="ARBA" id="ARBA00004141"/>
    </source>
</evidence>
<comment type="caution">
    <text evidence="7">The sequence shown here is derived from an EMBL/GenBank/DDBJ whole genome shotgun (WGS) entry which is preliminary data.</text>
</comment>
<keyword evidence="8" id="KW-1185">Reference proteome</keyword>
<evidence type="ECO:0000313" key="7">
    <source>
        <dbReference type="EMBL" id="MFC6039704.1"/>
    </source>
</evidence>
<reference evidence="8" key="1">
    <citation type="journal article" date="2019" name="Int. J. Syst. Evol. Microbiol.">
        <title>The Global Catalogue of Microorganisms (GCM) 10K type strain sequencing project: providing services to taxonomists for standard genome sequencing and annotation.</title>
        <authorList>
            <consortium name="The Broad Institute Genomics Platform"/>
            <consortium name="The Broad Institute Genome Sequencing Center for Infectious Disease"/>
            <person name="Wu L."/>
            <person name="Ma J."/>
        </authorList>
    </citation>
    <scope>NUCLEOTIDE SEQUENCE [LARGE SCALE GENOMIC DNA]</scope>
    <source>
        <strain evidence="8">CCUG 54527</strain>
    </source>
</reference>
<feature type="transmembrane region" description="Helical" evidence="6">
    <location>
        <begin position="31"/>
        <end position="49"/>
    </location>
</feature>
<evidence type="ECO:0000256" key="3">
    <source>
        <dbReference type="ARBA" id="ARBA00022989"/>
    </source>
</evidence>
<dbReference type="InterPro" id="IPR006480">
    <property type="entry name" value="Phage_holin_4_1"/>
</dbReference>
<keyword evidence="3 6" id="KW-1133">Transmembrane helix</keyword>
<gene>
    <name evidence="7" type="ORF">ACFPYN_09765</name>
</gene>
<keyword evidence="2 6" id="KW-0812">Transmembrane</keyword>
<accession>A0ABW1L6W7</accession>
<evidence type="ECO:0000256" key="5">
    <source>
        <dbReference type="ARBA" id="ARBA00023600"/>
    </source>
</evidence>
<evidence type="ECO:0000313" key="8">
    <source>
        <dbReference type="Proteomes" id="UP001596170"/>
    </source>
</evidence>
<evidence type="ECO:0000256" key="6">
    <source>
        <dbReference type="SAM" id="Phobius"/>
    </source>
</evidence>
<organism evidence="7 8">
    <name type="scientific">Paenisporosarcina macmurdoensis</name>
    <dbReference type="NCBI Taxonomy" id="212659"/>
    <lineage>
        <taxon>Bacteria</taxon>
        <taxon>Bacillati</taxon>
        <taxon>Bacillota</taxon>
        <taxon>Bacilli</taxon>
        <taxon>Bacillales</taxon>
        <taxon>Caryophanaceae</taxon>
        <taxon>Paenisporosarcina</taxon>
    </lineage>
</organism>
<feature type="transmembrane region" description="Helical" evidence="6">
    <location>
        <begin position="61"/>
        <end position="78"/>
    </location>
</feature>
<dbReference type="RefSeq" id="WP_377733847.1">
    <property type="nucleotide sequence ID" value="NZ_JBHSRI010000018.1"/>
</dbReference>
<comment type="similarity">
    <text evidence="5">Belongs to the bacteriophage holin family. Cp-1 holin subfamily.</text>
</comment>
<dbReference type="Pfam" id="PF05105">
    <property type="entry name" value="Phage_holin_4_1"/>
    <property type="match status" value="1"/>
</dbReference>
<dbReference type="EMBL" id="JBHSRI010000018">
    <property type="protein sequence ID" value="MFC6039704.1"/>
    <property type="molecule type" value="Genomic_DNA"/>
</dbReference>
<name>A0ABW1L6W7_9BACL</name>
<protein>
    <submittedName>
        <fullName evidence="7">Holin family protein</fullName>
    </submittedName>
</protein>
<keyword evidence="4 6" id="KW-0472">Membrane</keyword>
<comment type="subcellular location">
    <subcellularLocation>
        <location evidence="1">Membrane</location>
        <topology evidence="1">Multi-pass membrane protein</topology>
    </subcellularLocation>
</comment>